<evidence type="ECO:0000256" key="1">
    <source>
        <dbReference type="ARBA" id="ARBA00023015"/>
    </source>
</evidence>
<dbReference type="RefSeq" id="WP_279243251.1">
    <property type="nucleotide sequence ID" value="NZ_SHNN01000001.1"/>
</dbReference>
<dbReference type="PROSITE" id="PS51118">
    <property type="entry name" value="HTH_HXLR"/>
    <property type="match status" value="1"/>
</dbReference>
<keyword evidence="6" id="KW-1185">Reference proteome</keyword>
<dbReference type="Proteomes" id="UP001143362">
    <property type="component" value="Unassembled WGS sequence"/>
</dbReference>
<dbReference type="PANTHER" id="PTHR33204">
    <property type="entry name" value="TRANSCRIPTIONAL REGULATOR, MARR FAMILY"/>
    <property type="match status" value="1"/>
</dbReference>
<evidence type="ECO:0000313" key="5">
    <source>
        <dbReference type="EMBL" id="MCX2979250.1"/>
    </source>
</evidence>
<dbReference type="Pfam" id="PF01638">
    <property type="entry name" value="HxlR"/>
    <property type="match status" value="1"/>
</dbReference>
<dbReference type="InterPro" id="IPR002577">
    <property type="entry name" value="HTH_HxlR"/>
</dbReference>
<dbReference type="PANTHER" id="PTHR33204:SF18">
    <property type="entry name" value="TRANSCRIPTIONAL REGULATORY PROTEIN"/>
    <property type="match status" value="1"/>
</dbReference>
<protein>
    <submittedName>
        <fullName evidence="5">Transcriptional regulator</fullName>
    </submittedName>
</protein>
<dbReference type="EMBL" id="SHNN01000001">
    <property type="protein sequence ID" value="MCX2979250.1"/>
    <property type="molecule type" value="Genomic_DNA"/>
</dbReference>
<proteinExistence type="predicted"/>
<dbReference type="InterPro" id="IPR036390">
    <property type="entry name" value="WH_DNA-bd_sf"/>
</dbReference>
<evidence type="ECO:0000256" key="2">
    <source>
        <dbReference type="ARBA" id="ARBA00023125"/>
    </source>
</evidence>
<keyword evidence="2" id="KW-0238">DNA-binding</keyword>
<keyword evidence="3" id="KW-0804">Transcription</keyword>
<evidence type="ECO:0000313" key="6">
    <source>
        <dbReference type="Proteomes" id="UP001143362"/>
    </source>
</evidence>
<evidence type="ECO:0000259" key="4">
    <source>
        <dbReference type="PROSITE" id="PS51118"/>
    </source>
</evidence>
<dbReference type="SUPFAM" id="SSF46785">
    <property type="entry name" value="Winged helix' DNA-binding domain"/>
    <property type="match status" value="1"/>
</dbReference>
<dbReference type="Gene3D" id="1.10.10.10">
    <property type="entry name" value="Winged helix-like DNA-binding domain superfamily/Winged helix DNA-binding domain"/>
    <property type="match status" value="1"/>
</dbReference>
<accession>A0ABT3TBM1</accession>
<gene>
    <name evidence="5" type="ORF">EYC98_00035</name>
</gene>
<name>A0ABT3TBM1_9GAMM</name>
<feature type="domain" description="HTH hxlR-type" evidence="4">
    <location>
        <begin position="11"/>
        <end position="110"/>
    </location>
</feature>
<keyword evidence="1" id="KW-0805">Transcription regulation</keyword>
<dbReference type="InterPro" id="IPR036388">
    <property type="entry name" value="WH-like_DNA-bd_sf"/>
</dbReference>
<comment type="caution">
    <text evidence="5">The sequence shown here is derived from an EMBL/GenBank/DDBJ whole genome shotgun (WGS) entry which is preliminary data.</text>
</comment>
<organism evidence="5 6">
    <name type="scientific">Candidatus Litorirhabdus singularis</name>
    <dbReference type="NCBI Taxonomy" id="2518993"/>
    <lineage>
        <taxon>Bacteria</taxon>
        <taxon>Pseudomonadati</taxon>
        <taxon>Pseudomonadota</taxon>
        <taxon>Gammaproteobacteria</taxon>
        <taxon>Cellvibrionales</taxon>
        <taxon>Halieaceae</taxon>
        <taxon>Candidatus Litorirhabdus</taxon>
    </lineage>
</organism>
<evidence type="ECO:0000256" key="3">
    <source>
        <dbReference type="ARBA" id="ARBA00023163"/>
    </source>
</evidence>
<sequence>MVKKSFGDMHCTLAQALDVIGEWWSMLIVRDFFFGGGVRRFEQLRDGLGISRNILTERLRTLTDAGVIERIPLREGGKRCAYQLTAKGEALMPVMIAMMQWSEEWQCTPEQRFIVVRDRETGEEVAPLELRSADGRAVKMQDLFITAIGPDGERRVTEWPLPISEPDAMQSQGS</sequence>
<reference evidence="5" key="1">
    <citation type="submission" date="2019-02" db="EMBL/GenBank/DDBJ databases">
        <authorList>
            <person name="Li S.-H."/>
        </authorList>
    </citation>
    <scope>NUCLEOTIDE SEQUENCE</scope>
    <source>
        <strain evidence="5">IMCC14734</strain>
    </source>
</reference>